<reference evidence="1" key="1">
    <citation type="submission" date="2014-11" db="EMBL/GenBank/DDBJ databases">
        <authorList>
            <person name="Amaro Gonzalez C."/>
        </authorList>
    </citation>
    <scope>NUCLEOTIDE SEQUENCE</scope>
</reference>
<proteinExistence type="predicted"/>
<dbReference type="AlphaFoldDB" id="A0A0E9W5V1"/>
<evidence type="ECO:0000313" key="1">
    <source>
        <dbReference type="EMBL" id="JAH85729.1"/>
    </source>
</evidence>
<organism evidence="1">
    <name type="scientific">Anguilla anguilla</name>
    <name type="common">European freshwater eel</name>
    <name type="synonym">Muraena anguilla</name>
    <dbReference type="NCBI Taxonomy" id="7936"/>
    <lineage>
        <taxon>Eukaryota</taxon>
        <taxon>Metazoa</taxon>
        <taxon>Chordata</taxon>
        <taxon>Craniata</taxon>
        <taxon>Vertebrata</taxon>
        <taxon>Euteleostomi</taxon>
        <taxon>Actinopterygii</taxon>
        <taxon>Neopterygii</taxon>
        <taxon>Teleostei</taxon>
        <taxon>Anguilliformes</taxon>
        <taxon>Anguillidae</taxon>
        <taxon>Anguilla</taxon>
    </lineage>
</organism>
<accession>A0A0E9W5V1</accession>
<reference evidence="1" key="2">
    <citation type="journal article" date="2015" name="Fish Shellfish Immunol.">
        <title>Early steps in the European eel (Anguilla anguilla)-Vibrio vulnificus interaction in the gills: Role of the RtxA13 toxin.</title>
        <authorList>
            <person name="Callol A."/>
            <person name="Pajuelo D."/>
            <person name="Ebbesson L."/>
            <person name="Teles M."/>
            <person name="MacKenzie S."/>
            <person name="Amaro C."/>
        </authorList>
    </citation>
    <scope>NUCLEOTIDE SEQUENCE</scope>
</reference>
<protein>
    <submittedName>
        <fullName evidence="1">Uncharacterized protein</fullName>
    </submittedName>
</protein>
<name>A0A0E9W5V1_ANGAN</name>
<sequence length="58" mass="6734">MEKLKQSSATTTITSKIQKRLLIIGMLTHNYESKLNQHKNRKKHITRGKSILLLSLIF</sequence>
<dbReference type="EMBL" id="GBXM01022848">
    <property type="protein sequence ID" value="JAH85729.1"/>
    <property type="molecule type" value="Transcribed_RNA"/>
</dbReference>